<protein>
    <recommendedName>
        <fullName evidence="2">CCHC-type domain-containing protein</fullName>
    </recommendedName>
</protein>
<dbReference type="HOGENOM" id="CLU_1715241_0_0_1"/>
<dbReference type="OrthoDB" id="440243at2759"/>
<dbReference type="EMBL" id="KB096080">
    <property type="protein sequence ID" value="ESO08366.1"/>
    <property type="molecule type" value="Genomic_DNA"/>
</dbReference>
<keyword evidence="1" id="KW-0863">Zinc-finger</keyword>
<evidence type="ECO:0000256" key="1">
    <source>
        <dbReference type="PROSITE-ProRule" id="PRU00047"/>
    </source>
</evidence>
<dbReference type="InParanoid" id="T1F1J3"/>
<dbReference type="PANTHER" id="PTHR46888:SF1">
    <property type="entry name" value="RIBONUCLEASE H"/>
    <property type="match status" value="1"/>
</dbReference>
<dbReference type="InterPro" id="IPR001878">
    <property type="entry name" value="Znf_CCHC"/>
</dbReference>
<dbReference type="Pfam" id="PF00098">
    <property type="entry name" value="zf-CCHC"/>
    <property type="match status" value="1"/>
</dbReference>
<dbReference type="GO" id="GO:0003676">
    <property type="term" value="F:nucleic acid binding"/>
    <property type="evidence" value="ECO:0007669"/>
    <property type="project" value="InterPro"/>
</dbReference>
<feature type="domain" description="CCHC-type" evidence="2">
    <location>
        <begin position="6"/>
        <end position="21"/>
    </location>
</feature>
<dbReference type="EnsemblMetazoa" id="HelroT169181">
    <property type="protein sequence ID" value="HelroP169181"/>
    <property type="gene ID" value="HelroG169181"/>
</dbReference>
<dbReference type="RefSeq" id="XP_009013296.1">
    <property type="nucleotide sequence ID" value="XM_009015048.1"/>
</dbReference>
<dbReference type="InterPro" id="IPR036875">
    <property type="entry name" value="Znf_CCHC_sf"/>
</dbReference>
<dbReference type="GO" id="GO:0008270">
    <property type="term" value="F:zinc ion binding"/>
    <property type="evidence" value="ECO:0007669"/>
    <property type="project" value="UniProtKB-KW"/>
</dbReference>
<dbReference type="EMBL" id="AMQM01003211">
    <property type="status" value="NOT_ANNOTATED_CDS"/>
    <property type="molecule type" value="Genomic_DNA"/>
</dbReference>
<keyword evidence="1" id="KW-0862">Zinc</keyword>
<evidence type="ECO:0000313" key="3">
    <source>
        <dbReference type="EMBL" id="ESO08366.1"/>
    </source>
</evidence>
<reference evidence="4" key="3">
    <citation type="submission" date="2015-06" db="UniProtKB">
        <authorList>
            <consortium name="EnsemblMetazoa"/>
        </authorList>
    </citation>
    <scope>IDENTIFICATION</scope>
</reference>
<dbReference type="AlphaFoldDB" id="T1F1J3"/>
<dbReference type="GeneID" id="20202693"/>
<dbReference type="PROSITE" id="PS50158">
    <property type="entry name" value="ZF_CCHC"/>
    <property type="match status" value="1"/>
</dbReference>
<gene>
    <name evidence="4" type="primary">20202693</name>
    <name evidence="3" type="ORF">HELRODRAFT_169181</name>
</gene>
<dbReference type="Gene3D" id="4.10.60.10">
    <property type="entry name" value="Zinc finger, CCHC-type"/>
    <property type="match status" value="1"/>
</dbReference>
<evidence type="ECO:0000313" key="4">
    <source>
        <dbReference type="EnsemblMetazoa" id="HelroP169181"/>
    </source>
</evidence>
<dbReference type="KEGG" id="hro:HELRODRAFT_169181"/>
<sequence length="153" mass="17352">MEKGPCFRCQRPGHLAKNCTQPVKIQKNSVYHESEIKEDEFLFTERSANIEKEKLYRKEFVDIYVDGIKIPKALVDGEAKISCIHPRFIDWSRVNVQGKISVLGLQGKANIIDVVVQPKIEDVVNLLKEIKNCSVLSKEDVLDTSNAIGLTLR</sequence>
<evidence type="ECO:0000313" key="5">
    <source>
        <dbReference type="Proteomes" id="UP000015101"/>
    </source>
</evidence>
<proteinExistence type="predicted"/>
<keyword evidence="5" id="KW-1185">Reference proteome</keyword>
<name>T1F1J3_HELRO</name>
<organism evidence="4 5">
    <name type="scientific">Helobdella robusta</name>
    <name type="common">Californian leech</name>
    <dbReference type="NCBI Taxonomy" id="6412"/>
    <lineage>
        <taxon>Eukaryota</taxon>
        <taxon>Metazoa</taxon>
        <taxon>Spiralia</taxon>
        <taxon>Lophotrochozoa</taxon>
        <taxon>Annelida</taxon>
        <taxon>Clitellata</taxon>
        <taxon>Hirudinea</taxon>
        <taxon>Rhynchobdellida</taxon>
        <taxon>Glossiphoniidae</taxon>
        <taxon>Helobdella</taxon>
    </lineage>
</organism>
<reference evidence="3 5" key="2">
    <citation type="journal article" date="2013" name="Nature">
        <title>Insights into bilaterian evolution from three spiralian genomes.</title>
        <authorList>
            <person name="Simakov O."/>
            <person name="Marletaz F."/>
            <person name="Cho S.J."/>
            <person name="Edsinger-Gonzales E."/>
            <person name="Havlak P."/>
            <person name="Hellsten U."/>
            <person name="Kuo D.H."/>
            <person name="Larsson T."/>
            <person name="Lv J."/>
            <person name="Arendt D."/>
            <person name="Savage R."/>
            <person name="Osoegawa K."/>
            <person name="de Jong P."/>
            <person name="Grimwood J."/>
            <person name="Chapman J.A."/>
            <person name="Shapiro H."/>
            <person name="Aerts A."/>
            <person name="Otillar R.P."/>
            <person name="Terry A.Y."/>
            <person name="Boore J.L."/>
            <person name="Grigoriev I.V."/>
            <person name="Lindberg D.R."/>
            <person name="Seaver E.C."/>
            <person name="Weisblat D.A."/>
            <person name="Putnam N.H."/>
            <person name="Rokhsar D.S."/>
        </authorList>
    </citation>
    <scope>NUCLEOTIDE SEQUENCE</scope>
</reference>
<dbReference type="PANTHER" id="PTHR46888">
    <property type="entry name" value="ZINC KNUCKLE DOMAINCONTAINING PROTEIN-RELATED"/>
    <property type="match status" value="1"/>
</dbReference>
<keyword evidence="1" id="KW-0479">Metal-binding</keyword>
<dbReference type="SUPFAM" id="SSF57756">
    <property type="entry name" value="Retrovirus zinc finger-like domains"/>
    <property type="match status" value="1"/>
</dbReference>
<evidence type="ECO:0000259" key="2">
    <source>
        <dbReference type="PROSITE" id="PS50158"/>
    </source>
</evidence>
<reference evidence="5" key="1">
    <citation type="submission" date="2012-12" db="EMBL/GenBank/DDBJ databases">
        <authorList>
            <person name="Hellsten U."/>
            <person name="Grimwood J."/>
            <person name="Chapman J.A."/>
            <person name="Shapiro H."/>
            <person name="Aerts A."/>
            <person name="Otillar R.P."/>
            <person name="Terry A.Y."/>
            <person name="Boore J.L."/>
            <person name="Simakov O."/>
            <person name="Marletaz F."/>
            <person name="Cho S.-J."/>
            <person name="Edsinger-Gonzales E."/>
            <person name="Havlak P."/>
            <person name="Kuo D.-H."/>
            <person name="Larsson T."/>
            <person name="Lv J."/>
            <person name="Arendt D."/>
            <person name="Savage R."/>
            <person name="Osoegawa K."/>
            <person name="de Jong P."/>
            <person name="Lindberg D.R."/>
            <person name="Seaver E.C."/>
            <person name="Weisblat D.A."/>
            <person name="Putnam N.H."/>
            <person name="Grigoriev I.V."/>
            <person name="Rokhsar D.S."/>
        </authorList>
    </citation>
    <scope>NUCLEOTIDE SEQUENCE</scope>
</reference>
<dbReference type="CTD" id="20202693"/>
<accession>T1F1J3</accession>
<dbReference type="Proteomes" id="UP000015101">
    <property type="component" value="Unassembled WGS sequence"/>
</dbReference>
<dbReference type="SMART" id="SM00343">
    <property type="entry name" value="ZnF_C2HC"/>
    <property type="match status" value="1"/>
</dbReference>